<dbReference type="Gene3D" id="3.40.50.2300">
    <property type="match status" value="1"/>
</dbReference>
<dbReference type="EMBL" id="CP000153">
    <property type="protein sequence ID" value="ABB44312.1"/>
    <property type="molecule type" value="Genomic_DNA"/>
</dbReference>
<feature type="domain" description="Response regulatory" evidence="2">
    <location>
        <begin position="2"/>
        <end position="118"/>
    </location>
</feature>
<dbReference type="InterPro" id="IPR011006">
    <property type="entry name" value="CheY-like_superfamily"/>
</dbReference>
<dbReference type="AlphaFoldDB" id="Q30RR9"/>
<evidence type="ECO:0000256" key="1">
    <source>
        <dbReference type="PROSITE-ProRule" id="PRU00169"/>
    </source>
</evidence>
<sequence length="120" mass="13488">MKILIVDDSKIARMGVIKSLKVVQPDAELIQATNGLEAVEFYEKENPDVVFLDLTMPVMDGYEALKRIREIDKEAQVIVVSADIQSEAKLRVLVAGAKNMYPKPINVDIMVQIFEQDLLL</sequence>
<dbReference type="SMART" id="SM00448">
    <property type="entry name" value="REC"/>
    <property type="match status" value="1"/>
</dbReference>
<dbReference type="Pfam" id="PF00072">
    <property type="entry name" value="Response_reg"/>
    <property type="match status" value="1"/>
</dbReference>
<dbReference type="STRING" id="326298.Suden_1034"/>
<dbReference type="PANTHER" id="PTHR43228">
    <property type="entry name" value="TWO-COMPONENT RESPONSE REGULATOR"/>
    <property type="match status" value="1"/>
</dbReference>
<evidence type="ECO:0000259" key="2">
    <source>
        <dbReference type="PROSITE" id="PS50110"/>
    </source>
</evidence>
<dbReference type="InterPro" id="IPR052048">
    <property type="entry name" value="ST_Response_Regulator"/>
</dbReference>
<feature type="modified residue" description="4-aspartylphosphate" evidence="1">
    <location>
        <position position="53"/>
    </location>
</feature>
<keyword evidence="1" id="KW-0597">Phosphoprotein</keyword>
<evidence type="ECO:0000313" key="4">
    <source>
        <dbReference type="Proteomes" id="UP000002714"/>
    </source>
</evidence>
<proteinExistence type="predicted"/>
<dbReference type="GO" id="GO:0000160">
    <property type="term" value="P:phosphorelay signal transduction system"/>
    <property type="evidence" value="ECO:0007669"/>
    <property type="project" value="InterPro"/>
</dbReference>
<reference evidence="3 4" key="1">
    <citation type="journal article" date="2008" name="Appl. Environ. Microbiol.">
        <title>Genome of the epsilonproteobacterial chemolithoautotroph Sulfurimonas denitrificans.</title>
        <authorList>
            <person name="Sievert S.M."/>
            <person name="Scott K.M."/>
            <person name="Klotz M.G."/>
            <person name="Chain P.S.G."/>
            <person name="Hauser L.J."/>
            <person name="Hemp J."/>
            <person name="Huegler M."/>
            <person name="Land M."/>
            <person name="Lapidus A."/>
            <person name="Larimer F.W."/>
            <person name="Lucas S."/>
            <person name="Malfatti S.A."/>
            <person name="Meyer F."/>
            <person name="Paulsen I.T."/>
            <person name="Ren Q."/>
            <person name="Simon J."/>
            <person name="Bailey K."/>
            <person name="Diaz E."/>
            <person name="Fitzpatrick K.A."/>
            <person name="Glover B."/>
            <person name="Gwatney N."/>
            <person name="Korajkic A."/>
            <person name="Long A."/>
            <person name="Mobberley J.M."/>
            <person name="Pantry S.N."/>
            <person name="Pazder G."/>
            <person name="Peterson S."/>
            <person name="Quintanilla J.D."/>
            <person name="Sprinkle R."/>
            <person name="Stephens J."/>
            <person name="Thomas P."/>
            <person name="Vaughn R."/>
            <person name="Weber M.J."/>
            <person name="Wooten L.L."/>
        </authorList>
    </citation>
    <scope>NUCLEOTIDE SEQUENCE [LARGE SCALE GENOMIC DNA]</scope>
    <source>
        <strain evidence="4">ATCC 33889 / DSM 1251</strain>
    </source>
</reference>
<dbReference type="SUPFAM" id="SSF52172">
    <property type="entry name" value="CheY-like"/>
    <property type="match status" value="1"/>
</dbReference>
<dbReference type="InterPro" id="IPR001789">
    <property type="entry name" value="Sig_transdc_resp-reg_receiver"/>
</dbReference>
<accession>Q30RR9</accession>
<dbReference type="eggNOG" id="COG2201">
    <property type="taxonomic scope" value="Bacteria"/>
</dbReference>
<dbReference type="HOGENOM" id="CLU_000445_69_15_7"/>
<dbReference type="RefSeq" id="WP_011372664.1">
    <property type="nucleotide sequence ID" value="NC_007575.1"/>
</dbReference>
<dbReference type="KEGG" id="tdn:Suden_1034"/>
<dbReference type="PROSITE" id="PS50110">
    <property type="entry name" value="RESPONSE_REGULATORY"/>
    <property type="match status" value="1"/>
</dbReference>
<organism evidence="3 4">
    <name type="scientific">Sulfurimonas denitrificans (strain ATCC 33889 / DSM 1251)</name>
    <name type="common">Thiomicrospira denitrificans (strain ATCC 33889 / DSM 1251)</name>
    <dbReference type="NCBI Taxonomy" id="326298"/>
    <lineage>
        <taxon>Bacteria</taxon>
        <taxon>Pseudomonadati</taxon>
        <taxon>Campylobacterota</taxon>
        <taxon>Epsilonproteobacteria</taxon>
        <taxon>Campylobacterales</taxon>
        <taxon>Sulfurimonadaceae</taxon>
        <taxon>Sulfurimonas</taxon>
    </lineage>
</organism>
<dbReference type="Proteomes" id="UP000002714">
    <property type="component" value="Chromosome"/>
</dbReference>
<dbReference type="PANTHER" id="PTHR43228:SF1">
    <property type="entry name" value="TWO-COMPONENT RESPONSE REGULATOR ARR22"/>
    <property type="match status" value="1"/>
</dbReference>
<protein>
    <submittedName>
        <fullName evidence="3">Response regulator receiver domain protein (CheY-like)</fullName>
    </submittedName>
</protein>
<gene>
    <name evidence="3" type="ordered locus">Suden_1034</name>
</gene>
<keyword evidence="4" id="KW-1185">Reference proteome</keyword>
<dbReference type="OrthoDB" id="9780312at2"/>
<evidence type="ECO:0000313" key="3">
    <source>
        <dbReference type="EMBL" id="ABB44312.1"/>
    </source>
</evidence>
<name>Q30RR9_SULDN</name>